<dbReference type="KEGG" id="mind:mvi_62620"/>
<organism evidence="2 3">
    <name type="scientific">Methylobacterium indicum</name>
    <dbReference type="NCBI Taxonomy" id="1775910"/>
    <lineage>
        <taxon>Bacteria</taxon>
        <taxon>Pseudomonadati</taxon>
        <taxon>Pseudomonadota</taxon>
        <taxon>Alphaproteobacteria</taxon>
        <taxon>Hyphomicrobiales</taxon>
        <taxon>Methylobacteriaceae</taxon>
        <taxon>Methylobacterium</taxon>
    </lineage>
</organism>
<keyword evidence="2" id="KW-0614">Plasmid</keyword>
<dbReference type="EMBL" id="AP024147">
    <property type="protein sequence ID" value="BCM87801.1"/>
    <property type="molecule type" value="Genomic_DNA"/>
</dbReference>
<protein>
    <submittedName>
        <fullName evidence="2">Uncharacterized protein</fullName>
    </submittedName>
</protein>
<feature type="region of interest" description="Disordered" evidence="1">
    <location>
        <begin position="1"/>
        <end position="55"/>
    </location>
</feature>
<evidence type="ECO:0000256" key="1">
    <source>
        <dbReference type="SAM" id="MobiDB-lite"/>
    </source>
</evidence>
<evidence type="ECO:0000313" key="3">
    <source>
        <dbReference type="Proteomes" id="UP000663508"/>
    </source>
</evidence>
<reference evidence="2" key="1">
    <citation type="submission" date="2020-11" db="EMBL/GenBank/DDBJ databases">
        <title>Complete genome sequence of a novel pathogenic Methylobacterium strain isolated from rice in Vietnam.</title>
        <authorList>
            <person name="Lai K."/>
            <person name="Okazaki S."/>
            <person name="Higashi K."/>
            <person name="Mori H."/>
            <person name="Toyoda A."/>
            <person name="Kurokawa K."/>
        </authorList>
    </citation>
    <scope>NUCLEOTIDE SEQUENCE</scope>
    <source>
        <strain evidence="2">VL1</strain>
        <plasmid evidence="2">pVL1_2</plasmid>
    </source>
</reference>
<accession>A0A8H9CA59</accession>
<sequence length="108" mass="11647">MSKPAPDLSGILAPKGGGRPDSIPQRALTPVAPPPAPAPAPVPTPVPVTKVKAEPRSKSLTLRLTETKYQALRRYSFQTEMTHQDVLELALDQLLERFEKEPSGQGSP</sequence>
<name>A0A8H9CA59_9HYPH</name>
<proteinExistence type="predicted"/>
<dbReference type="AlphaFoldDB" id="A0A8H9CA59"/>
<evidence type="ECO:0000313" key="2">
    <source>
        <dbReference type="EMBL" id="BCM87801.1"/>
    </source>
</evidence>
<feature type="compositionally biased region" description="Pro residues" evidence="1">
    <location>
        <begin position="31"/>
        <end position="46"/>
    </location>
</feature>
<dbReference type="RefSeq" id="WP_207183991.1">
    <property type="nucleotide sequence ID" value="NZ_AP024147.1"/>
</dbReference>
<gene>
    <name evidence="2" type="ORF">mvi_62620</name>
</gene>
<dbReference type="Proteomes" id="UP000663508">
    <property type="component" value="Plasmid pVL1_2"/>
</dbReference>
<geneLocation type="plasmid" evidence="2 3">
    <name>pVL1_2</name>
</geneLocation>